<keyword evidence="1 3" id="KW-0808">Transferase</keyword>
<dbReference type="EMBL" id="AAHDKE010000085">
    <property type="protein sequence ID" value="EBU8560476.1"/>
    <property type="molecule type" value="Genomic_DNA"/>
</dbReference>
<dbReference type="EMBL" id="DAANAV010000072">
    <property type="protein sequence ID" value="HAC9073409.1"/>
    <property type="molecule type" value="Genomic_DNA"/>
</dbReference>
<dbReference type="EMBL" id="DAAGBN010000077">
    <property type="protein sequence ID" value="HAB2381496.1"/>
    <property type="molecule type" value="Genomic_DNA"/>
</dbReference>
<dbReference type="EMBL" id="DAANAR010000098">
    <property type="protein sequence ID" value="HAC9039345.1"/>
    <property type="molecule type" value="Genomic_DNA"/>
</dbReference>
<evidence type="ECO:0000313" key="25">
    <source>
        <dbReference type="EMBL" id="HAC9423195.1"/>
    </source>
</evidence>
<dbReference type="EMBL" id="AAHFGJ010000341">
    <property type="protein sequence ID" value="EBV4371220.1"/>
    <property type="molecule type" value="Genomic_DNA"/>
</dbReference>
<evidence type="ECO:0000313" key="5">
    <source>
        <dbReference type="EMBL" id="EBW1894886.1"/>
    </source>
</evidence>
<sequence length="50" mass="5750">KRLPAQYQPVLLEAKQAYLGQKEDHLASRADHLEEFIRFVKGEIIKSVGK</sequence>
<evidence type="ECO:0000313" key="19">
    <source>
        <dbReference type="EMBL" id="HAC9121941.1"/>
    </source>
</evidence>
<evidence type="ECO:0000313" key="9">
    <source>
        <dbReference type="EMBL" id="HAC9015082.1"/>
    </source>
</evidence>
<dbReference type="EMBL" id="DAANBH010000085">
    <property type="protein sequence ID" value="HAC9121941.1"/>
    <property type="molecule type" value="Genomic_DNA"/>
</dbReference>
<dbReference type="EMBL" id="DAANCC010000080">
    <property type="protein sequence ID" value="HAC9219873.1"/>
    <property type="molecule type" value="Genomic_DNA"/>
</dbReference>
<dbReference type="EMBL" id="DAANBL010000064">
    <property type="protein sequence ID" value="HAC9136415.1"/>
    <property type="molecule type" value="Genomic_DNA"/>
</dbReference>
<dbReference type="EMBL" id="DAANDY010000080">
    <property type="protein sequence ID" value="HAC9447317.1"/>
    <property type="molecule type" value="Genomic_DNA"/>
</dbReference>
<dbReference type="EMBL" id="DAANAO010000089">
    <property type="protein sequence ID" value="HAC9029647.1"/>
    <property type="molecule type" value="Genomic_DNA"/>
</dbReference>
<evidence type="ECO:0000313" key="4">
    <source>
        <dbReference type="EMBL" id="EBV4371220.1"/>
    </source>
</evidence>
<evidence type="ECO:0000313" key="14">
    <source>
        <dbReference type="EMBL" id="HAC9049066.1"/>
    </source>
</evidence>
<dbReference type="EMBL" id="AAMJIC010000182">
    <property type="protein sequence ID" value="EDH9461966.1"/>
    <property type="molecule type" value="Genomic_DNA"/>
</dbReference>
<dbReference type="EMBL" id="DAARFR010000113">
    <property type="protein sequence ID" value="HAE2238333.1"/>
    <property type="molecule type" value="Genomic_DNA"/>
</dbReference>
<evidence type="ECO:0000313" key="26">
    <source>
        <dbReference type="EMBL" id="HAC9447317.1"/>
    </source>
</evidence>
<dbReference type="EMBL" id="DAANAN010000074">
    <property type="protein sequence ID" value="HAC9015082.1"/>
    <property type="molecule type" value="Genomic_DNA"/>
</dbReference>
<dbReference type="EMBL" id="DAANAT010000070">
    <property type="protein sequence ID" value="HAC9044193.1"/>
    <property type="molecule type" value="Genomic_DNA"/>
</dbReference>
<feature type="domain" description="Adenylyltransferase AadA C-terminal" evidence="2">
    <location>
        <begin position="1"/>
        <end position="41"/>
    </location>
</feature>
<evidence type="ECO:0000313" key="21">
    <source>
        <dbReference type="EMBL" id="HAC9185931.1"/>
    </source>
</evidence>
<protein>
    <submittedName>
        <fullName evidence="3">ANT(3'') family aminoglycoside nucleotidyltransferase</fullName>
    </submittedName>
    <submittedName>
        <fullName evidence="5">DUF4111 domain-containing protein</fullName>
    </submittedName>
</protein>
<dbReference type="EMBL" id="DAANAP010000083">
    <property type="protein sequence ID" value="HAC9024796.1"/>
    <property type="molecule type" value="Genomic_DNA"/>
</dbReference>
<proteinExistence type="predicted"/>
<dbReference type="Pfam" id="PF13427">
    <property type="entry name" value="AadA_C"/>
    <property type="match status" value="1"/>
</dbReference>
<dbReference type="EMBL" id="DAANEX010000232">
    <property type="protein sequence ID" value="HAC9573083.1"/>
    <property type="molecule type" value="Genomic_DNA"/>
</dbReference>
<dbReference type="EMBL" id="DAAROM010000161">
    <property type="protein sequence ID" value="HAE3229766.1"/>
    <property type="molecule type" value="Genomic_DNA"/>
</dbReference>
<comment type="caution">
    <text evidence="5">The sequence shown here is derived from an EMBL/GenBank/DDBJ whole genome shotgun (WGS) entry which is preliminary data.</text>
</comment>
<dbReference type="EMBL" id="DAANBW010000067">
    <property type="protein sequence ID" value="HAC9185931.1"/>
    <property type="molecule type" value="Genomic_DNA"/>
</dbReference>
<dbReference type="EMBL" id="DAANAZ010000072">
    <property type="protein sequence ID" value="HAC9053924.1"/>
    <property type="molecule type" value="Genomic_DNA"/>
</dbReference>
<evidence type="ECO:0000313" key="8">
    <source>
        <dbReference type="EMBL" id="HAB2381496.1"/>
    </source>
</evidence>
<dbReference type="EMBL" id="AAIKGB010000108">
    <property type="protein sequence ID" value="ECF1546719.1"/>
    <property type="molecule type" value="Genomic_DNA"/>
</dbReference>
<dbReference type="Proteomes" id="UP000839595">
    <property type="component" value="Unassembled WGS sequence"/>
</dbReference>
<dbReference type="EMBL" id="DAANAU010000081">
    <property type="protein sequence ID" value="HAC9058766.1"/>
    <property type="molecule type" value="Genomic_DNA"/>
</dbReference>
<organism evidence="5">
    <name type="scientific">Salmonella typhimurium</name>
    <dbReference type="NCBI Taxonomy" id="90371"/>
    <lineage>
        <taxon>Bacteria</taxon>
        <taxon>Pseudomonadati</taxon>
        <taxon>Pseudomonadota</taxon>
        <taxon>Gammaproteobacteria</taxon>
        <taxon>Enterobacterales</taxon>
        <taxon>Enterobacteriaceae</taxon>
        <taxon>Salmonella</taxon>
    </lineage>
</organism>
<name>A0A3Y5YG95_SALTM</name>
<evidence type="ECO:0000313" key="27">
    <source>
        <dbReference type="EMBL" id="HAC9510219.1"/>
    </source>
</evidence>
<gene>
    <name evidence="7" type="ORF">CC453_24655</name>
    <name evidence="5" type="ORF">CQO33_25835</name>
    <name evidence="3" type="ORF">DLR28_25765</name>
    <name evidence="4" type="ORF">DOR05_25640</name>
    <name evidence="6" type="ORF">E0935_26390</name>
    <name evidence="14" type="ORF">G0J24_25445</name>
    <name evidence="16" type="ORF">G0J26_25230</name>
    <name evidence="10" type="ORF">G0J28_25420</name>
    <name evidence="11" type="ORF">G0J31_25190</name>
    <name evidence="12" type="ORF">G0J33_25300</name>
    <name evidence="20" type="ORF">G0J34_25285</name>
    <name evidence="13" type="ORF">G0J36_25290</name>
    <name evidence="23" type="ORF">G0J37_25045</name>
    <name evidence="17" type="ORF">G0J40_25490</name>
    <name evidence="22" type="ORF">G0J44_25795</name>
    <name evidence="15" type="ORF">G0J45_25370</name>
    <name evidence="18" type="ORF">G0J47_25705</name>
    <name evidence="9" type="ORF">G0J49_25505</name>
    <name evidence="21" type="ORF">G0J51_24925</name>
    <name evidence="19" type="ORF">G0J55_25540</name>
    <name evidence="26" type="ORF">G0K00_25890</name>
    <name evidence="24" type="ORF">G0K03_25100</name>
    <name evidence="27" type="ORF">G0K15_25720</name>
    <name evidence="25" type="ORF">G0K23_25080</name>
    <name evidence="28" type="ORF">G0K41_25720</name>
    <name evidence="29" type="ORF">G3231_005338</name>
    <name evidence="30" type="ORF">G3464_005141</name>
    <name evidence="8" type="ORF">GBW52_25195</name>
</gene>
<dbReference type="EMBL" id="DAANDO010000067">
    <property type="protein sequence ID" value="HAC9403797.1"/>
    <property type="molecule type" value="Genomic_DNA"/>
</dbReference>
<evidence type="ECO:0000313" key="13">
    <source>
        <dbReference type="EMBL" id="HAC9044193.1"/>
    </source>
</evidence>
<evidence type="ECO:0000313" key="28">
    <source>
        <dbReference type="EMBL" id="HAC9573083.1"/>
    </source>
</evidence>
<evidence type="ECO:0000313" key="18">
    <source>
        <dbReference type="EMBL" id="HAC9112316.1"/>
    </source>
</evidence>
<evidence type="ECO:0000313" key="29">
    <source>
        <dbReference type="EMBL" id="HAE2238333.1"/>
    </source>
</evidence>
<reference evidence="5" key="2">
    <citation type="submission" date="2018-07" db="EMBL/GenBank/DDBJ databases">
        <authorList>
            <person name="Ashton P.M."/>
            <person name="Dallman T."/>
            <person name="Nair S."/>
            <person name="De Pinna E."/>
            <person name="Peters T."/>
            <person name="Grant K."/>
        </authorList>
    </citation>
    <scope>NUCLEOTIDE SEQUENCE</scope>
    <source>
        <strain evidence="4">131489</strain>
        <strain evidence="5">251833</strain>
        <strain evidence="6">265852</strain>
        <strain evidence="7">351313</strain>
        <strain evidence="3">442688</strain>
    </source>
</reference>
<evidence type="ECO:0000313" key="20">
    <source>
        <dbReference type="EMBL" id="HAC9136415.1"/>
    </source>
</evidence>
<evidence type="ECO:0000313" key="11">
    <source>
        <dbReference type="EMBL" id="HAC9029647.1"/>
    </source>
</evidence>
<evidence type="ECO:0000313" key="22">
    <source>
        <dbReference type="EMBL" id="HAC9200596.1"/>
    </source>
</evidence>
<dbReference type="GO" id="GO:0016740">
    <property type="term" value="F:transferase activity"/>
    <property type="evidence" value="ECO:0007669"/>
    <property type="project" value="UniProtKB-KW"/>
</dbReference>
<evidence type="ECO:0000256" key="1">
    <source>
        <dbReference type="ARBA" id="ARBA00022679"/>
    </source>
</evidence>
<evidence type="ECO:0000313" key="24">
    <source>
        <dbReference type="EMBL" id="HAC9403797.1"/>
    </source>
</evidence>
<evidence type="ECO:0000313" key="10">
    <source>
        <dbReference type="EMBL" id="HAC9024796.1"/>
    </source>
</evidence>
<evidence type="ECO:0000313" key="7">
    <source>
        <dbReference type="EMBL" id="EDH9461966.1"/>
    </source>
</evidence>
<evidence type="ECO:0000313" key="12">
    <source>
        <dbReference type="EMBL" id="HAC9039345.1"/>
    </source>
</evidence>
<dbReference type="EMBL" id="DAANDS010000071">
    <property type="protein sequence ID" value="HAC9423195.1"/>
    <property type="molecule type" value="Genomic_DNA"/>
</dbReference>
<evidence type="ECO:0000313" key="17">
    <source>
        <dbReference type="EMBL" id="HAC9073409.1"/>
    </source>
</evidence>
<evidence type="ECO:0000313" key="15">
    <source>
        <dbReference type="EMBL" id="HAC9053924.1"/>
    </source>
</evidence>
<dbReference type="EMBL" id="DAANEL010000078">
    <property type="protein sequence ID" value="HAC9510219.1"/>
    <property type="molecule type" value="Genomic_DNA"/>
</dbReference>
<evidence type="ECO:0000313" key="16">
    <source>
        <dbReference type="EMBL" id="HAC9058766.1"/>
    </source>
</evidence>
<reference evidence="9" key="3">
    <citation type="submission" date="2019-01" db="EMBL/GenBank/DDBJ databases">
        <authorList>
            <consortium name="NCBI Pathogen Detection Project"/>
        </authorList>
    </citation>
    <scope>NUCLEOTIDE SEQUENCE</scope>
    <source>
        <strain evidence="14">L00535-14</strain>
        <strain evidence="26">L04478-15</strain>
        <strain evidence="24">S00113-14</strain>
        <strain evidence="27">S00705-15</strain>
        <strain evidence="25">S01119-14</strain>
        <strain evidence="28">S03027-16</strain>
        <strain evidence="11">S03747-14</strain>
        <strain evidence="10">S03770-14</strain>
        <strain evidence="12">S03781-14</strain>
        <strain evidence="16">S03828-14</strain>
        <strain evidence="20">S03998-14</strain>
        <strain evidence="9">S03999-14</strain>
        <strain evidence="17">S04006-14</strain>
        <strain evidence="15">S04153-14</strain>
        <strain evidence="13">S04979-14</strain>
        <strain evidence="21">S05870-14</strain>
        <strain evidence="22">S05996-14</strain>
        <strain evidence="18">S06004-14</strain>
        <strain evidence="23">S06031-14</strain>
        <strain evidence="19">S06045-14</strain>
        <strain evidence="8">Salmonella enterica</strain>
    </source>
</reference>
<evidence type="ECO:0000313" key="30">
    <source>
        <dbReference type="EMBL" id="HAE3229766.1"/>
    </source>
</evidence>
<dbReference type="EMBL" id="DAANBZ010000086">
    <property type="protein sequence ID" value="HAC9200596.1"/>
    <property type="molecule type" value="Genomic_DNA"/>
</dbReference>
<dbReference type="EMBL" id="DAANAS010000083">
    <property type="protein sequence ID" value="HAC9049066.1"/>
    <property type="molecule type" value="Genomic_DNA"/>
</dbReference>
<evidence type="ECO:0000313" key="23">
    <source>
        <dbReference type="EMBL" id="HAC9219873.1"/>
    </source>
</evidence>
<dbReference type="EMBL" id="AAHHPX010000090">
    <property type="protein sequence ID" value="EBW1894886.1"/>
    <property type="molecule type" value="Genomic_DNA"/>
</dbReference>
<dbReference type="InterPro" id="IPR025184">
    <property type="entry name" value="AadA_C"/>
</dbReference>
<reference evidence="8" key="1">
    <citation type="journal article" date="2018" name="Genome Biol.">
        <title>SKESA: strategic k-mer extension for scrupulous assemblies.</title>
        <authorList>
            <person name="Souvorov A."/>
            <person name="Agarwala R."/>
            <person name="Lipman D.J."/>
        </authorList>
    </citation>
    <scope>NUCLEOTIDE SEQUENCE</scope>
    <source>
        <strain evidence="14">L00535-14</strain>
        <strain evidence="26">L04478-15</strain>
        <strain evidence="24">S00113-14</strain>
        <strain evidence="27">S00705-15</strain>
        <strain evidence="25">S01119-14</strain>
        <strain evidence="28">S03027-16</strain>
        <strain evidence="11">S03747-14</strain>
        <strain evidence="10">S03770-14</strain>
        <strain evidence="12">S03781-14</strain>
        <strain evidence="16">S03828-14</strain>
        <strain evidence="20">S03998-14</strain>
        <strain evidence="9">S03999-14</strain>
        <strain evidence="17">S04006-14</strain>
        <strain evidence="15">S04153-14</strain>
        <strain evidence="13">S04979-14</strain>
        <strain evidence="21">S05870-14</strain>
        <strain evidence="22">S05996-14</strain>
        <strain evidence="18">S06004-14</strain>
        <strain evidence="23">S06031-14</strain>
        <strain evidence="19">S06045-14</strain>
        <strain evidence="8">Salmonella enterica</strain>
    </source>
</reference>
<accession>A0A3Y5YG95</accession>
<feature type="non-terminal residue" evidence="5">
    <location>
        <position position="1"/>
    </location>
</feature>
<dbReference type="EMBL" id="DAANBG010000086">
    <property type="protein sequence ID" value="HAC9112316.1"/>
    <property type="molecule type" value="Genomic_DNA"/>
</dbReference>
<dbReference type="AlphaFoldDB" id="A0A3Y5YG95"/>
<evidence type="ECO:0000313" key="6">
    <source>
        <dbReference type="EMBL" id="ECF1546719.1"/>
    </source>
</evidence>
<evidence type="ECO:0000259" key="2">
    <source>
        <dbReference type="Pfam" id="PF13427"/>
    </source>
</evidence>
<evidence type="ECO:0000313" key="3">
    <source>
        <dbReference type="EMBL" id="EBU8560476.1"/>
    </source>
</evidence>